<reference evidence="1" key="1">
    <citation type="submission" date="2020-03" db="EMBL/GenBank/DDBJ databases">
        <authorList>
            <person name="Weist P."/>
        </authorList>
    </citation>
    <scope>NUCLEOTIDE SEQUENCE</scope>
</reference>
<organism evidence="1 2">
    <name type="scientific">Pleuronectes platessa</name>
    <name type="common">European plaice</name>
    <dbReference type="NCBI Taxonomy" id="8262"/>
    <lineage>
        <taxon>Eukaryota</taxon>
        <taxon>Metazoa</taxon>
        <taxon>Chordata</taxon>
        <taxon>Craniata</taxon>
        <taxon>Vertebrata</taxon>
        <taxon>Euteleostomi</taxon>
        <taxon>Actinopterygii</taxon>
        <taxon>Neopterygii</taxon>
        <taxon>Teleostei</taxon>
        <taxon>Neoteleostei</taxon>
        <taxon>Acanthomorphata</taxon>
        <taxon>Carangaria</taxon>
        <taxon>Pleuronectiformes</taxon>
        <taxon>Pleuronectoidei</taxon>
        <taxon>Pleuronectidae</taxon>
        <taxon>Pleuronectes</taxon>
    </lineage>
</organism>
<proteinExistence type="predicted"/>
<comment type="caution">
    <text evidence="1">The sequence shown here is derived from an EMBL/GenBank/DDBJ whole genome shotgun (WGS) entry which is preliminary data.</text>
</comment>
<keyword evidence="2" id="KW-1185">Reference proteome</keyword>
<sequence>MEEIIESLKKNTENSIFYLEAQSDRTVNDRVETNRSFLLLLLLHLHLVSTRQEVETLRPQLSVRGRESRPGRSP</sequence>
<dbReference type="Proteomes" id="UP001153269">
    <property type="component" value="Unassembled WGS sequence"/>
</dbReference>
<accession>A0A9N7UQL6</accession>
<evidence type="ECO:0000313" key="2">
    <source>
        <dbReference type="Proteomes" id="UP001153269"/>
    </source>
</evidence>
<dbReference type="AlphaFoldDB" id="A0A9N7UQL6"/>
<evidence type="ECO:0000313" key="1">
    <source>
        <dbReference type="EMBL" id="CAB1434457.1"/>
    </source>
</evidence>
<gene>
    <name evidence="1" type="ORF">PLEPLA_LOCUS22503</name>
</gene>
<name>A0A9N7UQL6_PLEPL</name>
<dbReference type="EMBL" id="CADEAL010001668">
    <property type="protein sequence ID" value="CAB1434457.1"/>
    <property type="molecule type" value="Genomic_DNA"/>
</dbReference>
<protein>
    <submittedName>
        <fullName evidence="1">Uncharacterized protein</fullName>
    </submittedName>
</protein>